<feature type="domain" description="HAUS augmin-like complex subunit 3 N-terminal" evidence="10">
    <location>
        <begin position="55"/>
        <end position="282"/>
    </location>
</feature>
<dbReference type="GO" id="GO:0031023">
    <property type="term" value="P:microtubule organizing center organization"/>
    <property type="evidence" value="ECO:0007669"/>
    <property type="project" value="TreeGrafter"/>
</dbReference>
<protein>
    <recommendedName>
        <fullName evidence="10">HAUS augmin-like complex subunit 3 N-terminal domain-containing protein</fullName>
    </recommendedName>
</protein>
<dbReference type="GO" id="GO:0072686">
    <property type="term" value="C:mitotic spindle"/>
    <property type="evidence" value="ECO:0007669"/>
    <property type="project" value="TreeGrafter"/>
</dbReference>
<dbReference type="GO" id="GO:0005874">
    <property type="term" value="C:microtubule"/>
    <property type="evidence" value="ECO:0007669"/>
    <property type="project" value="UniProtKB-KW"/>
</dbReference>
<evidence type="ECO:0000256" key="2">
    <source>
        <dbReference type="ARBA" id="ARBA00009645"/>
    </source>
</evidence>
<evidence type="ECO:0000256" key="6">
    <source>
        <dbReference type="ARBA" id="ARBA00022776"/>
    </source>
</evidence>
<dbReference type="Proteomes" id="UP000770717">
    <property type="component" value="Unassembled WGS sequence"/>
</dbReference>
<dbReference type="GO" id="GO:0051225">
    <property type="term" value="P:spindle assembly"/>
    <property type="evidence" value="ECO:0007669"/>
    <property type="project" value="InterPro"/>
</dbReference>
<evidence type="ECO:0000256" key="7">
    <source>
        <dbReference type="ARBA" id="ARBA00023054"/>
    </source>
</evidence>
<keyword evidence="3" id="KW-0963">Cytoplasm</keyword>
<evidence type="ECO:0000256" key="5">
    <source>
        <dbReference type="ARBA" id="ARBA00022701"/>
    </source>
</evidence>
<evidence type="ECO:0000256" key="4">
    <source>
        <dbReference type="ARBA" id="ARBA00022618"/>
    </source>
</evidence>
<evidence type="ECO:0000259" key="10">
    <source>
        <dbReference type="Pfam" id="PF14932"/>
    </source>
</evidence>
<comment type="caution">
    <text evidence="11">The sequence shown here is derived from an EMBL/GenBank/DDBJ whole genome shotgun (WGS) entry which is preliminary data.</text>
</comment>
<evidence type="ECO:0000313" key="12">
    <source>
        <dbReference type="Proteomes" id="UP000770717"/>
    </source>
</evidence>
<keyword evidence="7" id="KW-0175">Coiled coil</keyword>
<keyword evidence="12" id="KW-1185">Reference proteome</keyword>
<evidence type="ECO:0000313" key="11">
    <source>
        <dbReference type="EMBL" id="KAG9470608.1"/>
    </source>
</evidence>
<keyword evidence="6" id="KW-0498">Mitosis</keyword>
<organism evidence="11 12">
    <name type="scientific">Eleutherodactylus coqui</name>
    <name type="common">Puerto Rican coqui</name>
    <dbReference type="NCBI Taxonomy" id="57060"/>
    <lineage>
        <taxon>Eukaryota</taxon>
        <taxon>Metazoa</taxon>
        <taxon>Chordata</taxon>
        <taxon>Craniata</taxon>
        <taxon>Vertebrata</taxon>
        <taxon>Euteleostomi</taxon>
        <taxon>Amphibia</taxon>
        <taxon>Batrachia</taxon>
        <taxon>Anura</taxon>
        <taxon>Neobatrachia</taxon>
        <taxon>Hyloidea</taxon>
        <taxon>Eleutherodactylidae</taxon>
        <taxon>Eleutherodactylinae</taxon>
        <taxon>Eleutherodactylus</taxon>
        <taxon>Eleutherodactylus</taxon>
    </lineage>
</organism>
<proteinExistence type="inferred from homology"/>
<keyword evidence="8" id="KW-0206">Cytoskeleton</keyword>
<comment type="similarity">
    <text evidence="2">Belongs to the HAUS3 family.</text>
</comment>
<gene>
    <name evidence="11" type="ORF">GDO78_017192</name>
</gene>
<dbReference type="AlphaFoldDB" id="A0A8J6EK69"/>
<evidence type="ECO:0000256" key="1">
    <source>
        <dbReference type="ARBA" id="ARBA00004186"/>
    </source>
</evidence>
<keyword evidence="9" id="KW-0131">Cell cycle</keyword>
<dbReference type="GO" id="GO:0070652">
    <property type="term" value="C:HAUS complex"/>
    <property type="evidence" value="ECO:0007669"/>
    <property type="project" value="InterPro"/>
</dbReference>
<dbReference type="PANTHER" id="PTHR19378">
    <property type="entry name" value="GOLGIN- RELATED"/>
    <property type="match status" value="1"/>
</dbReference>
<dbReference type="GO" id="GO:0005815">
    <property type="term" value="C:microtubule organizing center"/>
    <property type="evidence" value="ECO:0007669"/>
    <property type="project" value="TreeGrafter"/>
</dbReference>
<evidence type="ECO:0000256" key="8">
    <source>
        <dbReference type="ARBA" id="ARBA00023212"/>
    </source>
</evidence>
<sequence length="588" mass="67745">MAKQPVPPPSKGLSRQRSTCFLLESQRVQGSDFVELLRQIDYPSAKDLKGEDFDWLCEGNEEQEFLGWLCEMVDQRNVLSDEQLEAYNALLESGQPILEADELENLCKVCDKGDHELETVELRSIDELEAEVQSLQALKAHRIQSRNKLESFGLTLLHNRLALEKYEKEMEKSFNDKEEELLTLNSKCNSTLQRLGDLITELGQYHSTQSVGKIFLSSLDLDRYTSLEDACWEQVEENGKKMLPVNEEDVEKQRKAQEEMERESERIRRAWASQRMQLSIACGTLNGNKEALAWLNRLFSEQVWDSPPLRITEREVQCLEMEVNTLQKLRLPVLVCEASIGVSLPVHLGWAQAEKHRLSQLVQNQIPVTEAVLGQFSRLQMVKMCLQGEMQIHQFVDQSFQRLKVAIGCQSSDLGRRIFRQRDLRFSSQRLIPLRVDSKDHTAVRLFAMLEKPSKKKELFPKYDVLQHLAISLVQEIKSLSGICHVPLPQTVGLEYDCEALRQSLCRGTPTIQLRDPNLARALEALLASSSKFAVWFLEFYRDLERKKLSSQTSYVELARRLYVLFFQDPSLMIRAVEDLEQRVKDPS</sequence>
<keyword evidence="4" id="KW-0132">Cell division</keyword>
<evidence type="ECO:0000256" key="9">
    <source>
        <dbReference type="ARBA" id="ARBA00023306"/>
    </source>
</evidence>
<dbReference type="PANTHER" id="PTHR19378:SF6">
    <property type="entry name" value="HAUS AUGMIN-LIKE COMPLEX SUBUNIT 3 ISOFORM X1"/>
    <property type="match status" value="1"/>
</dbReference>
<dbReference type="GO" id="GO:0051301">
    <property type="term" value="P:cell division"/>
    <property type="evidence" value="ECO:0007669"/>
    <property type="project" value="UniProtKB-KW"/>
</dbReference>
<name>A0A8J6EK69_ELECQ</name>
<comment type="subcellular location">
    <subcellularLocation>
        <location evidence="1">Cytoplasm</location>
        <location evidence="1">Cytoskeleton</location>
        <location evidence="1">Spindle</location>
    </subcellularLocation>
</comment>
<accession>A0A8J6EK69</accession>
<reference evidence="11" key="1">
    <citation type="thesis" date="2020" institute="ProQuest LLC" country="789 East Eisenhower Parkway, Ann Arbor, MI, USA">
        <title>Comparative Genomics and Chromosome Evolution.</title>
        <authorList>
            <person name="Mudd A.B."/>
        </authorList>
    </citation>
    <scope>NUCLEOTIDE SEQUENCE</scope>
    <source>
        <strain evidence="11">HN-11 Male</strain>
        <tissue evidence="11">Kidney and liver</tissue>
    </source>
</reference>
<evidence type="ECO:0000256" key="3">
    <source>
        <dbReference type="ARBA" id="ARBA00022490"/>
    </source>
</evidence>
<dbReference type="InterPro" id="IPR026206">
    <property type="entry name" value="HAUS3"/>
</dbReference>
<dbReference type="PRINTS" id="PR02089">
    <property type="entry name" value="HAUSAUGMINL3"/>
</dbReference>
<dbReference type="OrthoDB" id="2159690at2759"/>
<dbReference type="EMBL" id="WNTK01000247">
    <property type="protein sequence ID" value="KAG9470608.1"/>
    <property type="molecule type" value="Genomic_DNA"/>
</dbReference>
<dbReference type="Pfam" id="PF14932">
    <property type="entry name" value="HAUS-augmin3"/>
    <property type="match status" value="1"/>
</dbReference>
<dbReference type="InterPro" id="IPR032733">
    <property type="entry name" value="HAUS3_N"/>
</dbReference>
<keyword evidence="5" id="KW-0493">Microtubule</keyword>